<evidence type="ECO:0000313" key="3">
    <source>
        <dbReference type="Proteomes" id="UP000217784"/>
    </source>
</evidence>
<dbReference type="Gene3D" id="1.20.1290.10">
    <property type="entry name" value="AhpD-like"/>
    <property type="match status" value="1"/>
</dbReference>
<evidence type="ECO:0000259" key="1">
    <source>
        <dbReference type="Pfam" id="PF02627"/>
    </source>
</evidence>
<dbReference type="Proteomes" id="UP000217784">
    <property type="component" value="Unassembled WGS sequence"/>
</dbReference>
<dbReference type="PANTHER" id="PTHR33930">
    <property type="entry name" value="ALKYL HYDROPEROXIDE REDUCTASE AHPD"/>
    <property type="match status" value="1"/>
</dbReference>
<dbReference type="InterPro" id="IPR029032">
    <property type="entry name" value="AhpD-like"/>
</dbReference>
<dbReference type="AlphaFoldDB" id="A0A2A2H1S0"/>
<dbReference type="InterPro" id="IPR003779">
    <property type="entry name" value="CMD-like"/>
</dbReference>
<gene>
    <name evidence="2" type="ORF">ASJ80_04340</name>
</gene>
<dbReference type="SUPFAM" id="SSF69118">
    <property type="entry name" value="AhpD-like"/>
    <property type="match status" value="1"/>
</dbReference>
<name>A0A2A2H1S0_METBR</name>
<accession>A0A2A2H1S0</accession>
<keyword evidence="3" id="KW-1185">Reference proteome</keyword>
<keyword evidence="2" id="KW-0560">Oxidoreductase</keyword>
<dbReference type="PANTHER" id="PTHR33930:SF2">
    <property type="entry name" value="BLR3452 PROTEIN"/>
    <property type="match status" value="1"/>
</dbReference>
<feature type="domain" description="Carboxymuconolactone decarboxylase-like" evidence="1">
    <location>
        <begin position="28"/>
        <end position="107"/>
    </location>
</feature>
<dbReference type="InterPro" id="IPR004675">
    <property type="entry name" value="AhpD_core"/>
</dbReference>
<keyword evidence="2" id="KW-0575">Peroxidase</keyword>
<reference evidence="2 3" key="1">
    <citation type="journal article" date="2017" name="BMC Genomics">
        <title>Genomic analysis of methanogenic archaea reveals a shift towards energy conservation.</title>
        <authorList>
            <person name="Gilmore S.P."/>
            <person name="Henske J.K."/>
            <person name="Sexton J.A."/>
            <person name="Solomon K.V."/>
            <person name="Seppala S."/>
            <person name="Yoo J.I."/>
            <person name="Huyett L.M."/>
            <person name="Pressman A."/>
            <person name="Cogan J.Z."/>
            <person name="Kivenson V."/>
            <person name="Peng X."/>
            <person name="Tan Y."/>
            <person name="Valentine D.L."/>
            <person name="O'Malley M.A."/>
        </authorList>
    </citation>
    <scope>NUCLEOTIDE SEQUENCE [LARGE SCALE GENOMIC DNA]</scope>
    <source>
        <strain evidence="2 3">M.o.H.</strain>
    </source>
</reference>
<dbReference type="OrthoDB" id="111898at2157"/>
<dbReference type="NCBIfam" id="TIGR00778">
    <property type="entry name" value="ahpD_dom"/>
    <property type="match status" value="1"/>
</dbReference>
<dbReference type="EMBL" id="LMVM01000039">
    <property type="protein sequence ID" value="PAV03236.1"/>
    <property type="molecule type" value="Genomic_DNA"/>
</dbReference>
<proteinExistence type="predicted"/>
<comment type="caution">
    <text evidence="2">The sequence shown here is derived from an EMBL/GenBank/DDBJ whole genome shotgun (WGS) entry which is preliminary data.</text>
</comment>
<organism evidence="2 3">
    <name type="scientific">Methanobacterium bryantii</name>
    <dbReference type="NCBI Taxonomy" id="2161"/>
    <lineage>
        <taxon>Archaea</taxon>
        <taxon>Methanobacteriati</taxon>
        <taxon>Methanobacteriota</taxon>
        <taxon>Methanomada group</taxon>
        <taxon>Methanobacteria</taxon>
        <taxon>Methanobacteriales</taxon>
        <taxon>Methanobacteriaceae</taxon>
        <taxon>Methanobacterium</taxon>
    </lineage>
</organism>
<dbReference type="RefSeq" id="WP_069585789.1">
    <property type="nucleotide sequence ID" value="NZ_LMVM01000039.1"/>
</dbReference>
<sequence length="119" mass="13609">MKFDEDKIIQSTINRKQLKIRFSKNSNVYDSFTELEKKAFEEGNISKKHKELMALSISIVIKCEPCIEWHVQQAYLAGASDEEIFETIDVAIEMGGGPAAAYSRFALNALDFHKKQTKY</sequence>
<dbReference type="GO" id="GO:0051920">
    <property type="term" value="F:peroxiredoxin activity"/>
    <property type="evidence" value="ECO:0007669"/>
    <property type="project" value="InterPro"/>
</dbReference>
<evidence type="ECO:0000313" key="2">
    <source>
        <dbReference type="EMBL" id="PAV03236.1"/>
    </source>
</evidence>
<dbReference type="Pfam" id="PF02627">
    <property type="entry name" value="CMD"/>
    <property type="match status" value="1"/>
</dbReference>
<protein>
    <submittedName>
        <fullName evidence="2">Alkylhydroperoxidase</fullName>
    </submittedName>
</protein>